<dbReference type="HOGENOM" id="CLU_064472_1_0_0"/>
<evidence type="ECO:0000313" key="2">
    <source>
        <dbReference type="EMBL" id="AFD27482.1"/>
    </source>
</evidence>
<evidence type="ECO:0000259" key="1">
    <source>
        <dbReference type="Pfam" id="PF13546"/>
    </source>
</evidence>
<dbReference type="InterPro" id="IPR012337">
    <property type="entry name" value="RNaseH-like_sf"/>
</dbReference>
<keyword evidence="2" id="KW-0614">Plasmid</keyword>
<dbReference type="Pfam" id="PF13546">
    <property type="entry name" value="DDE_5"/>
    <property type="match status" value="1"/>
</dbReference>
<dbReference type="SUPFAM" id="SSF53098">
    <property type="entry name" value="Ribonuclease H-like"/>
    <property type="match status" value="1"/>
</dbReference>
<dbReference type="EMBL" id="CP002193">
    <property type="protein sequence ID" value="AFD27482.1"/>
    <property type="molecule type" value="Genomic_DNA"/>
</dbReference>
<accession>H8H1T5</accession>
<dbReference type="KEGG" id="dgo:DGo_PB0213"/>
<feature type="domain" description="Transposase IS701-like DDE" evidence="1">
    <location>
        <begin position="10"/>
        <end position="174"/>
    </location>
</feature>
<dbReference type="AlphaFoldDB" id="H8H1T5"/>
<keyword evidence="3" id="KW-1185">Reference proteome</keyword>
<dbReference type="Proteomes" id="UP000007575">
    <property type="component" value="Plasmid P2"/>
</dbReference>
<sequence length="319" mass="36412">MALHRAELVSASALSRFFNEYDWDTTACWTLLRDAQWDLLLQAAQRKHHPRLRLSVDLTSVPKTGRQLPFVRVYNEVHGIHLVILFAHYGTLKFPVGYRVYRGKGTPTPVTLARDLLRTVPHTIRTRFRVRVLADSGFEAAAFLDEVRTLGFEFVVGVRSTRRTDHPGVVTVADCPHGGYVELQNWPHDTLTLGRVQRGQRVFHAVSSELMEGDKVISEGAKRWPTSSFFKESKHQFGLNRFALRTARGLDRWLLLIFVAWTLTLLGAQPGQTLASSARRALLALQPELYLNRLLHFFTKNAEFLDQHGYSLSYARCNF</sequence>
<gene>
    <name evidence="2" type="ordered locus">DGo_PB0213</name>
</gene>
<dbReference type="InterPro" id="IPR038721">
    <property type="entry name" value="IS701-like_DDE_dom"/>
</dbReference>
<reference evidence="2 3" key="1">
    <citation type="journal article" date="2012" name="PLoS ONE">
        <title>Genome sequence and transcriptome analysis of the radioresistant bacterium Deinococcus gobiensis: insights into the extreme environmental adaptations.</title>
        <authorList>
            <person name="Yuan M."/>
            <person name="Chen M."/>
            <person name="Zhang W."/>
            <person name="Lu W."/>
            <person name="Wang J."/>
            <person name="Yang M."/>
            <person name="Zhao P."/>
            <person name="Tang R."/>
            <person name="Li X."/>
            <person name="Hao Y."/>
            <person name="Zhou Z."/>
            <person name="Zhan Y."/>
            <person name="Yu H."/>
            <person name="Teng C."/>
            <person name="Yan Y."/>
            <person name="Ping S."/>
            <person name="Wang Y."/>
            <person name="Lin M."/>
        </authorList>
    </citation>
    <scope>NUCLEOTIDE SEQUENCE [LARGE SCALE GENOMIC DNA]</scope>
    <source>
        <strain evidence="3">DSM 21396 / JCM 16679 / CGMCC 1.7299 / I-0</strain>
        <plasmid evidence="2">P2</plasmid>
    </source>
</reference>
<name>H8H1T5_DEIGI</name>
<organism evidence="2 3">
    <name type="scientific">Deinococcus gobiensis (strain DSM 21396 / JCM 16679 / CGMCC 1.7299 / I-0)</name>
    <dbReference type="NCBI Taxonomy" id="745776"/>
    <lineage>
        <taxon>Bacteria</taxon>
        <taxon>Thermotogati</taxon>
        <taxon>Deinococcota</taxon>
        <taxon>Deinococci</taxon>
        <taxon>Deinococcales</taxon>
        <taxon>Deinococcaceae</taxon>
        <taxon>Deinococcus</taxon>
    </lineage>
</organism>
<protein>
    <submittedName>
        <fullName evidence="2">Transposase, IS4</fullName>
    </submittedName>
</protein>
<dbReference type="PATRIC" id="fig|745776.4.peg.3574"/>
<proteinExistence type="predicted"/>
<geneLocation type="plasmid" evidence="2 3">
    <name>P2</name>
</geneLocation>
<evidence type="ECO:0000313" key="3">
    <source>
        <dbReference type="Proteomes" id="UP000007575"/>
    </source>
</evidence>